<proteinExistence type="predicted"/>
<gene>
    <name evidence="1" type="ORF">PGT21_028771</name>
    <name evidence="2" type="ORF">PGTUg99_030432</name>
</gene>
<name>A0A5B0P963_PUCGR</name>
<protein>
    <submittedName>
        <fullName evidence="1">Uncharacterized protein</fullName>
    </submittedName>
</protein>
<evidence type="ECO:0000313" key="3">
    <source>
        <dbReference type="Proteomes" id="UP000324748"/>
    </source>
</evidence>
<dbReference type="Proteomes" id="UP000324748">
    <property type="component" value="Unassembled WGS sequence"/>
</dbReference>
<organism evidence="1 3">
    <name type="scientific">Puccinia graminis f. sp. tritici</name>
    <dbReference type="NCBI Taxonomy" id="56615"/>
    <lineage>
        <taxon>Eukaryota</taxon>
        <taxon>Fungi</taxon>
        <taxon>Dikarya</taxon>
        <taxon>Basidiomycota</taxon>
        <taxon>Pucciniomycotina</taxon>
        <taxon>Pucciniomycetes</taxon>
        <taxon>Pucciniales</taxon>
        <taxon>Pucciniaceae</taxon>
        <taxon>Puccinia</taxon>
    </lineage>
</organism>
<evidence type="ECO:0000313" key="1">
    <source>
        <dbReference type="EMBL" id="KAA1098117.1"/>
    </source>
</evidence>
<dbReference type="AlphaFoldDB" id="A0A5B0P963"/>
<dbReference type="EMBL" id="VSWC01000066">
    <property type="protein sequence ID" value="KAA1098117.1"/>
    <property type="molecule type" value="Genomic_DNA"/>
</dbReference>
<evidence type="ECO:0000313" key="2">
    <source>
        <dbReference type="EMBL" id="KAA1116918.1"/>
    </source>
</evidence>
<keyword evidence="3" id="KW-1185">Reference proteome</keyword>
<sequence>MNNHPQLDCHHSGSYPELFVSNCFKIRGDIYMGGDSLEIGKPNCLPRTGDGLNNLLLLLAIHLNNHTIQTA</sequence>
<dbReference type="EMBL" id="VDEP01000270">
    <property type="protein sequence ID" value="KAA1116918.1"/>
    <property type="molecule type" value="Genomic_DNA"/>
</dbReference>
<reference evidence="3 4" key="1">
    <citation type="submission" date="2019-05" db="EMBL/GenBank/DDBJ databases">
        <title>Emergence of the Ug99 lineage of the wheat stem rust pathogen through somatic hybridization.</title>
        <authorList>
            <person name="Li F."/>
            <person name="Upadhyaya N.M."/>
            <person name="Sperschneider J."/>
            <person name="Matny O."/>
            <person name="Nguyen-Phuc H."/>
            <person name="Mago R."/>
            <person name="Raley C."/>
            <person name="Miller M.E."/>
            <person name="Silverstein K.A.T."/>
            <person name="Henningsen E."/>
            <person name="Hirsch C.D."/>
            <person name="Visser B."/>
            <person name="Pretorius Z.A."/>
            <person name="Steffenson B.J."/>
            <person name="Schwessinger B."/>
            <person name="Dodds P.N."/>
            <person name="Figueroa M."/>
        </authorList>
    </citation>
    <scope>NUCLEOTIDE SEQUENCE [LARGE SCALE GENOMIC DNA]</scope>
    <source>
        <strain evidence="1">21-0</strain>
        <strain evidence="2 4">Ug99</strain>
    </source>
</reference>
<accession>A0A5B0P963</accession>
<dbReference type="Proteomes" id="UP000325313">
    <property type="component" value="Unassembled WGS sequence"/>
</dbReference>
<comment type="caution">
    <text evidence="1">The sequence shown here is derived from an EMBL/GenBank/DDBJ whole genome shotgun (WGS) entry which is preliminary data.</text>
</comment>
<evidence type="ECO:0000313" key="4">
    <source>
        <dbReference type="Proteomes" id="UP000325313"/>
    </source>
</evidence>